<evidence type="ECO:0000256" key="2">
    <source>
        <dbReference type="ARBA" id="ARBA00022857"/>
    </source>
</evidence>
<dbReference type="InterPro" id="IPR002347">
    <property type="entry name" value="SDR_fam"/>
</dbReference>
<proteinExistence type="inferred from homology"/>
<dbReference type="SUPFAM" id="SSF51735">
    <property type="entry name" value="NAD(P)-binding Rossmann-fold domains"/>
    <property type="match status" value="1"/>
</dbReference>
<evidence type="ECO:0000256" key="1">
    <source>
        <dbReference type="ARBA" id="ARBA00006484"/>
    </source>
</evidence>
<reference evidence="5" key="1">
    <citation type="submission" date="2024-06" db="EMBL/GenBank/DDBJ databases">
        <title>Draft Genome Sequences of Epichloe bromicola Strains Isolated from Elymus ciliaris.</title>
        <authorList>
            <consortium name="Epichloe bromicola genome sequencing consortium"/>
            <person name="Miura A."/>
            <person name="Imano S."/>
            <person name="Ashida A."/>
            <person name="Sato I."/>
            <person name="Chiba S."/>
            <person name="Tanaka A."/>
            <person name="Camagna M."/>
            <person name="Takemoto D."/>
        </authorList>
    </citation>
    <scope>NUCLEOTIDE SEQUENCE [LARGE SCALE GENOMIC DNA]</scope>
    <source>
        <strain evidence="5">DP</strain>
    </source>
</reference>
<name>A0ABQ0CZJ1_9HYPO</name>
<dbReference type="PANTHER" id="PTHR43180:SF30">
    <property type="entry name" value="MOMILACTONE A SYNTHASE"/>
    <property type="match status" value="1"/>
</dbReference>
<evidence type="ECO:0000256" key="3">
    <source>
        <dbReference type="ARBA" id="ARBA00023002"/>
    </source>
</evidence>
<keyword evidence="5" id="KW-1185">Reference proteome</keyword>
<dbReference type="Gene3D" id="3.40.50.720">
    <property type="entry name" value="NAD(P)-binding Rossmann-like Domain"/>
    <property type="match status" value="1"/>
</dbReference>
<dbReference type="Pfam" id="PF00106">
    <property type="entry name" value="adh_short"/>
    <property type="match status" value="1"/>
</dbReference>
<dbReference type="PANTHER" id="PTHR43180">
    <property type="entry name" value="3-OXOACYL-(ACYL-CARRIER-PROTEIN) REDUCTASE (AFU_ORTHOLOGUE AFUA_6G11210)"/>
    <property type="match status" value="1"/>
</dbReference>
<dbReference type="InterPro" id="IPR036291">
    <property type="entry name" value="NAD(P)-bd_dom_sf"/>
</dbReference>
<dbReference type="EMBL" id="BAAFGZ010000514">
    <property type="protein sequence ID" value="GAB0138868.1"/>
    <property type="molecule type" value="Genomic_DNA"/>
</dbReference>
<gene>
    <name evidence="4" type="primary">g7090</name>
    <name evidence="4" type="ORF">EsDP_00007090</name>
</gene>
<evidence type="ECO:0000313" key="4">
    <source>
        <dbReference type="EMBL" id="GAB0138868.1"/>
    </source>
</evidence>
<sequence length="76" mass="8158">MAEYATYPSLRGKVVLMTSGAEGIGTAAVELFCVQGSRVVFLDIADEYAARLVDKLSIIHGIAVPKFVHCDVTDLD</sequence>
<organism evidence="4 5">
    <name type="scientific">Epichloe bromicola</name>
    <dbReference type="NCBI Taxonomy" id="79588"/>
    <lineage>
        <taxon>Eukaryota</taxon>
        <taxon>Fungi</taxon>
        <taxon>Dikarya</taxon>
        <taxon>Ascomycota</taxon>
        <taxon>Pezizomycotina</taxon>
        <taxon>Sordariomycetes</taxon>
        <taxon>Hypocreomycetidae</taxon>
        <taxon>Hypocreales</taxon>
        <taxon>Clavicipitaceae</taxon>
        <taxon>Epichloe</taxon>
    </lineage>
</organism>
<evidence type="ECO:0000313" key="5">
    <source>
        <dbReference type="Proteomes" id="UP001562357"/>
    </source>
</evidence>
<protein>
    <submittedName>
        <fullName evidence="4">Uncharacterized protein</fullName>
    </submittedName>
</protein>
<keyword evidence="2" id="KW-0521">NADP</keyword>
<comment type="caution">
    <text evidence="4">The sequence shown here is derived from an EMBL/GenBank/DDBJ whole genome shotgun (WGS) entry which is preliminary data.</text>
</comment>
<dbReference type="Proteomes" id="UP001562357">
    <property type="component" value="Unassembled WGS sequence"/>
</dbReference>
<keyword evidence="3" id="KW-0560">Oxidoreductase</keyword>
<accession>A0ABQ0CZJ1</accession>
<comment type="similarity">
    <text evidence="1">Belongs to the short-chain dehydrogenases/reductases (SDR) family.</text>
</comment>